<evidence type="ECO:0000256" key="11">
    <source>
        <dbReference type="ARBA" id="ARBA00023157"/>
    </source>
</evidence>
<evidence type="ECO:0000259" key="16">
    <source>
        <dbReference type="PROSITE" id="PS50234"/>
    </source>
</evidence>
<evidence type="ECO:0000256" key="14">
    <source>
        <dbReference type="SAM" id="MobiDB-lite"/>
    </source>
</evidence>
<reference evidence="21" key="2">
    <citation type="journal article" date="2023" name="Science">
        <title>Genomic signatures of disease resistance in endangered staghorn corals.</title>
        <authorList>
            <person name="Vollmer S.V."/>
            <person name="Selwyn J.D."/>
            <person name="Despard B.A."/>
            <person name="Roesel C.L."/>
        </authorList>
    </citation>
    <scope>NUCLEOTIDE SEQUENCE</scope>
    <source>
        <strain evidence="21">K2</strain>
    </source>
</reference>
<sequence>MDFQIWRNVLVLLYFLQVLRASEDTWCKDENACAMYGKEHCESYDWINLNCPRLCGYCGNDASVPEPTEKVSEYLAPQPTVNPLVGWEESPTIAPDTSKVVLHSNYTYPKVEHQKATPFLTNKQMPSETIYPEISVPIEESPGYNVYNKTENFVEHVLPVVESTSDSQIGVYDSSTPQEALPVNMGTLEPTATPVVAMNASELPVVPLEEVDVLEIKETPDWVVQIPSQSAEHNVENIRVSFIEKKTPVLGVNEVSLHPPAEGNTENIKISFVGSKTPIQGNLISSKPSEEHQKIKISFEKEEENVAPTGVPLVIQEAESPVITHEPTIETAIVTAHAHPTEAPPMPSGPGVVNPFEGGIVDQIIRNATLVPPPPHQNITVDFLHNAATAGSTTDQPHVTVQQHPVIVQNATDTPSIYESWCNDDPACESYTEASCHQDWLKVNCPQKCRICGNGTASRMTTPSELNKSKPYTELSVTVPSEVTKSLEMSRKPVVVNIKGEKGKLALSDKPENKAPMVETIVVQLPGKIKTEDENKAQLNVTGPGKTHLKASVKHGTTVLEIPEAICKDNPECSRYSVESCENDWMKVNCKKKCGLCEGLEQRGRDGLPGACAAKDHESCYGYPMHACEEDWLIKNCKRKCGLCQAPTEATVGLVAPTSSPSYANKTLIVHLPDKASLNARCIETDGGTSNGACCVFPFIYHGVQYFECTEDQNKKPWCATTSNYDIDGMWGHCLEAASSEEQQSNSEAETASGRPVSNEHEPSAPMATPMPSTFAAPVTGVYSDWSHWSQCSASCGGGTQERTRKCFFSKEAQGGVDCSSLGPSLETRECNALLCPEDGGYTPWSDWSDCDVTCGGGIMQRYRSCTNPSPSNGGRDCSAKDDGGYTDWTGWSQCDKSCGDGKKYRSRSCTNPLPTHGGHDCSWFGSDKEVSACNDGPCEVNGNYTDWSKWTSCSTTCGVGVRTRNRTCTSPMPQFRGRSCEEQGLGLPSEAEHCYLRQCGVDGSYNDWSAWTTCSMSCGGGVKFRHRNCTNPAPMHGGRDCSLIGPSTESDSCNSEPCPVNGMYGTWSLWSDCDRSCGGGARVRSRSCTNPPPQFGGSDCSLLGPVQETQICNMMGCPVNGNYSEWTLWAPCSVTCGQGIMTRKRFCTNPSPTVGGKDCADLGPDHEKTSCQLVDCRANCSCGMWTKWSDCSHTCGGGIQLRERDCVAPKYMKDMFCDNDKKESRLCRSEPCPINGKFGLWSPWSPCSVTCGIGVKNRTRMCNAPEPQFGGKSCTEQALGSSMESTQCYLTPCPVNGGYTEWNNWSPCSVSCGKGIKTRQRFCTNPDPAYGGVGCGHLGSAEETLECYDVNCPIDGMYSPWSQWSACSKSCGYGIQTRKRTCTSPEPQHGGRDCTDLGDPENMRPCQVIQCPIHGNYSTWSRWGTCSASCGPGVRKRTRACNNPAPEYGGLTCKEKDLGPNVESSKCDLGDCPVNGVWGPWSLWSACTASCGPGTRERKRSCNSPAPKYGGEPCSGAERQVGDCSYRPCPVDGNYTEWTDWTVCDKTCGTGLMTRWRACSNPTPQYGGRDCSLFGPDMETKTCVMKDYCPSDGNWGEWSSWSACTKSCGFGVRMRVRSCDSPSPSGDGRDCVGENTQTVNCKAGDCCNIPLRPLGCFQDRKTTTRPLPELIFTDNDPESNVYSGITLQQDDWEQYMPELVCRCATAASLKNYTHFGIQGYGECWSGPAAGKTYLLDGVENRFSQRPSPKPWLGCVGDGFERCRGGSDKCVGQENTNFVYAVVNLSPIDGKYGRWSDWTPCSKSCGTGMRSRIRNCTSPAPAFGGKDCSASGDPQESEPCEMQSLCPVDGGWSAWGNWTTCSKSCGQGVQERQRFCNSPAPSNGGQLCLGPAHQTLSCNQGDCPVNGSWSAWSSWQACSATCGDGLQVRSRVCENPRPTNGGYSCEGDATEVKPCTVRRCPINGNYSDWSDWSTCSRSCSGGIKTRKRECINPSPRYGGRDCKEIGSATEKVHCNPDPCPVHGNWNSWSMWSFCSVTCGPGKRERMRKCDNPPPKFGGESCFGSDRQTMPCSLSDCPVDGRWGKWSPWTECSATCGAAKRSRTRECDHPPSAHGGKTCEGPEQQEEYCDLEPCMVNGDYTQWGSWTECDVTCGGGHRQRSRACTSPVPEFGGLNCTHLGPTVQSDVCNTRPCAQPGGWSGWSVWSACSRSCGSGSTTRRRTCTAPPPSYGGVDCSGDSEERKACKLQDCCEIPYKALGCFRDNHNLYRPLPSQIFSDSQETIDFKEWPNYLSDAICRCARESQRKGWNTFGLQNYGECLSGDRASDTYFDEGEQLLFMSPTQPKPLLGCVDNEMKQCSGNNLECAGQDNSNYVYSLSDVKAVQGNYTEWSDWSDCSTSCGPGEKFRTRNCTNPPPAFGGMDCSFIGMDRDVQKFDGNWADWGNWSACSATCGHGTVHRTRTCDNPEPANGGRPCAGEGHEIAECHMTPCPLNGDWSGWNAWSPCSVTCGNGRQERTRKCNDPVPEYGGKFCEGPAREFHNCEEDDCPGFWSDWSAWSACSKTCGVGGRRDRTRTCQGGATCVGSAQEIEVCKVQDCPVCHKSVDLAFILDASGTIDDSQWKLTKDFVQGVSNGFRLASNGTRISIVTYSTLPHIERRFDDLNRNDNLIGFLESMSQPRGDTRTDRALKAVRDQLIISEAGARDFTPKAIVIVTDGGDKHDTTARFAEQRARELKDMDGATIVALGVGNKVDQYELRQLASDPDHAFLVASYDDIIGYVKSAADAVCTAKPPPPPPRWGPWTAWSPCMKTCGTGVSLRSRECLTGANCRGPGTETRKCKIQDCPSCQIATDLAFVLPVSSKINDTEWREVQNFVKGVANAFNISYEGTHVGVLSYSAQATMEMKFNRYFYASDVLNAIDNIYPEARSYQGTRMDDAMEIANYELFTPTGGSRDQISKVMIVLVSDPVADAKSRVLLRRLKYSGVSPVAVGVGTNVKNDDLLKIADSKHTFSVGSYNDLITVAAKVVKSACEIPRYLRKLLDDTKKQHLQRQQASRRKQLEKYPYTASYTGETVLPNAQQSVNGYAQAPEETTSPVYIVSPPVEQISVAPQSTQTASEVLQSGYSNEALTQQHAQEPVKPVEPIAQAPSAQQAIYTNPAVSQQPVQAVSNESSVFLNASQPQQPVQQSVQSAQLAYSNAPQPVYSEPFSGQQVWANVTSSQQPASPVPVAQRPVYSNTTVAPQLPLVGYGNESVPVVGYPNAPISQPPKGSFSNTSAQQPAVPQSQAASLNITAAGVLAPQQNQSAIVSAIGGAAISQAQNYAPTPTWAGTASQAPVVSQATNQTAVPQTPNPAAAPSPVQAVVQPNASVQAAQTPPEHVLPQAANQTTSFQAPVANPAPAQVAATTETNASVQSAPEEPTFPAVIAAAASSVPSLNKTAGQAVPIGVIPPTAPASSQVTAAANQPLPSSQNGTEGVQGPATAFQSPSDAQPFVCPQAMDLVFALDSSSDVAANEWTQQKDFMKKVAHGFQVKETGTHAGVVAYSTIPSINMKLGERNEREEVDKAFDDLPRDPGNRNLVILLEMAKFEVFTKSSGMRTHLPKALIVSVLGPQNDHNTNAAKSLRSFAKQLEISGVKVIAVGSSSIPESDLQAMTTEAKYAVRVNDFQSPNEADKVAKIICNVASEYPSTGVNQMAAAKPIQVPFSAPVHSAQPPSQTSLQAPSATLHGNPVHDRNEYPFICQPVLYYDFDKICAGEIFDESGLGNNGMSRGRVVVEAGYNGDNGLDLSDGFIQLDGLNFKGKPTLAVTIAAWVKAKNVTGPNVNEIFMTEAPGIADPNKQGQYHFEILDKGRVRFFQRNMDKTVYGRTTREGIPGNTWVHLAGVYNPASKQALIYINGRPIMDYEQTDAQETDSLGTDWSKAAYIGTFTDDQGPPRQFKGALDEFYIFPCALSGIQIAKLKDTHKMPKLSGPYPGVQREVWRGVQGNTITDLALYKDYPKHPTETTIVQDFDTPKNEGDNYGSRVKGYFVAPYTGTYSFSLSGNDEAELFFSGSSLEKDKDLFAVVHGTGHNDFNDQPYQQSGYIPLEAGKYYWIEALHKEGTRRDSLSVGFTLECPNAPSVLSEKPILRPSLQYNIPRSCLEVKKMWPGFKDDEYVIQITPSCNPVRLYCHGMNTATPREYITLQSSPERNFASFHRGRLLNFESCAGSVNPEPKLTANYWGTTRFNKIRLDPATGLVQRDDFQFSKTEGNPVRYGRAGDCYSAASKCHKGKFFIDLTGTGLRMRKEVEWEAWGTPKLPKRLVNVRKSQDGLTAIGECGGSCGGCEPIQEKMLVEPSTCTDASTTAIPIPPRTKKDEKGEKKSIVKIPQKIHVRSNLPYPHAKKVFQGPGSDESEMEVIGHVTKKKRKRNLTEGKTADQ</sequence>
<evidence type="ECO:0000313" key="21">
    <source>
        <dbReference type="EMBL" id="KAK2556422.1"/>
    </source>
</evidence>
<feature type="region of interest" description="Disordered" evidence="14">
    <location>
        <begin position="3325"/>
        <end position="3357"/>
    </location>
</feature>
<dbReference type="Pfam" id="PF07691">
    <property type="entry name" value="PA14"/>
    <property type="match status" value="1"/>
</dbReference>
<keyword evidence="6" id="KW-0479">Metal-binding</keyword>
<comment type="caution">
    <text evidence="21">The sequence shown here is derived from an EMBL/GenBank/DDBJ whole genome shotgun (WGS) entry which is preliminary data.</text>
</comment>
<evidence type="ECO:0000256" key="12">
    <source>
        <dbReference type="PROSITE-ProRule" id="PRU00479"/>
    </source>
</evidence>
<gene>
    <name evidence="21" type="ORF">P5673_021659</name>
</gene>
<dbReference type="CDD" id="cd01450">
    <property type="entry name" value="vWFA_subfamily_ECM"/>
    <property type="match status" value="3"/>
</dbReference>
<dbReference type="InterPro" id="IPR002035">
    <property type="entry name" value="VWF_A"/>
</dbReference>
<dbReference type="InterPro" id="IPR011658">
    <property type="entry name" value="PA14_dom"/>
</dbReference>
<feature type="chain" id="PRO_5042112041" evidence="15">
    <location>
        <begin position="22"/>
        <end position="4419"/>
    </location>
</feature>
<dbReference type="InterPro" id="IPR036943">
    <property type="entry name" value="FN_type2_sf"/>
</dbReference>
<dbReference type="SMART" id="SM00059">
    <property type="entry name" value="FN2"/>
    <property type="match status" value="1"/>
</dbReference>
<protein>
    <submittedName>
        <fullName evidence="21">SCO-spondin</fullName>
    </submittedName>
</protein>
<evidence type="ECO:0000313" key="22">
    <source>
        <dbReference type="Proteomes" id="UP001249851"/>
    </source>
</evidence>
<dbReference type="FunFam" id="2.20.100.10:FF:000002">
    <property type="entry name" value="Unc-5 netrin receptor C"/>
    <property type="match status" value="4"/>
</dbReference>
<name>A0AAD9Q803_ACRCE</name>
<feature type="signal peptide" evidence="15">
    <location>
        <begin position="1"/>
        <end position="21"/>
    </location>
</feature>
<feature type="disulfide bond" evidence="13">
    <location>
        <begin position="33"/>
        <end position="51"/>
    </location>
</feature>
<evidence type="ECO:0000259" key="20">
    <source>
        <dbReference type="PROSITE" id="PS51820"/>
    </source>
</evidence>
<dbReference type="PANTHER" id="PTHR22906:SF43">
    <property type="entry name" value="PROPERDIN"/>
    <property type="match status" value="1"/>
</dbReference>
<dbReference type="PROSITE" id="PS51820">
    <property type="entry name" value="PA14"/>
    <property type="match status" value="1"/>
</dbReference>
<feature type="region of interest" description="Disordered" evidence="14">
    <location>
        <begin position="4341"/>
        <end position="4362"/>
    </location>
</feature>
<dbReference type="InterPro" id="IPR006558">
    <property type="entry name" value="LamG-like"/>
</dbReference>
<dbReference type="Proteomes" id="UP001249851">
    <property type="component" value="Unassembled WGS sequence"/>
</dbReference>
<dbReference type="InterPro" id="IPR000562">
    <property type="entry name" value="FN_type2_dom"/>
</dbReference>
<dbReference type="Pfam" id="PF00090">
    <property type="entry name" value="TSP_1"/>
    <property type="match status" value="28"/>
</dbReference>
<dbReference type="GO" id="GO:0004222">
    <property type="term" value="F:metalloendopeptidase activity"/>
    <property type="evidence" value="ECO:0007669"/>
    <property type="project" value="InterPro"/>
</dbReference>
<feature type="domain" description="VWFA" evidence="16">
    <location>
        <begin position="2850"/>
        <end position="3024"/>
    </location>
</feature>
<dbReference type="Gene3D" id="2.10.10.10">
    <property type="entry name" value="Fibronectin, type II, collagen-binding"/>
    <property type="match status" value="1"/>
</dbReference>
<feature type="region of interest" description="Disordered" evidence="14">
    <location>
        <begin position="3455"/>
        <end position="3486"/>
    </location>
</feature>
<reference evidence="21" key="1">
    <citation type="journal article" date="2023" name="G3 (Bethesda)">
        <title>Whole genome assembly and annotation of the endangered Caribbean coral Acropora cervicornis.</title>
        <authorList>
            <person name="Selwyn J.D."/>
            <person name="Vollmer S.V."/>
        </authorList>
    </citation>
    <scope>NUCLEOTIDE SEQUENCE</scope>
    <source>
        <strain evidence="21">K2</strain>
    </source>
</reference>
<dbReference type="GO" id="GO:0090729">
    <property type="term" value="F:toxin activity"/>
    <property type="evidence" value="ECO:0007669"/>
    <property type="project" value="UniProtKB-KW"/>
</dbReference>
<feature type="domain" description="ShKT" evidence="19">
    <location>
        <begin position="567"/>
        <end position="597"/>
    </location>
</feature>
<dbReference type="InterPro" id="IPR012314">
    <property type="entry name" value="Pept_M12B_GON-ADAMTSs"/>
</dbReference>
<dbReference type="Pfam" id="PF00040">
    <property type="entry name" value="fn2"/>
    <property type="match status" value="1"/>
</dbReference>
<dbReference type="InterPro" id="IPR013806">
    <property type="entry name" value="Kringle-like"/>
</dbReference>
<feature type="domain" description="ShKT" evidence="19">
    <location>
        <begin position="27"/>
        <end position="58"/>
    </location>
</feature>
<dbReference type="Gene3D" id="2.20.100.10">
    <property type="entry name" value="Thrombospondin type-1 (TSP1) repeat"/>
    <property type="match status" value="28"/>
</dbReference>
<dbReference type="FunFam" id="2.20.100.10:FF:000080">
    <property type="entry name" value="SCO-spondin"/>
    <property type="match status" value="1"/>
</dbReference>
<dbReference type="SUPFAM" id="SSF82895">
    <property type="entry name" value="TSP-1 type 1 repeat"/>
    <property type="match status" value="26"/>
</dbReference>
<keyword evidence="10" id="KW-0472">Membrane</keyword>
<feature type="compositionally biased region" description="Polar residues" evidence="14">
    <location>
        <begin position="3455"/>
        <end position="3473"/>
    </location>
</feature>
<keyword evidence="8" id="KW-0677">Repeat</keyword>
<dbReference type="InterPro" id="IPR003582">
    <property type="entry name" value="ShKT_dom"/>
</dbReference>
<keyword evidence="5" id="KW-0812">Transmembrane</keyword>
<dbReference type="SUPFAM" id="SSF53300">
    <property type="entry name" value="vWA-like"/>
    <property type="match status" value="3"/>
</dbReference>
<dbReference type="Gene3D" id="3.40.50.410">
    <property type="entry name" value="von Willebrand factor, type A domain"/>
    <property type="match status" value="3"/>
</dbReference>
<dbReference type="FunFam" id="2.20.100.10:FF:000007">
    <property type="entry name" value="Thrombospondin 1"/>
    <property type="match status" value="4"/>
</dbReference>
<evidence type="ECO:0000256" key="5">
    <source>
        <dbReference type="ARBA" id="ARBA00022692"/>
    </source>
</evidence>
<organism evidence="21 22">
    <name type="scientific">Acropora cervicornis</name>
    <name type="common">Staghorn coral</name>
    <dbReference type="NCBI Taxonomy" id="6130"/>
    <lineage>
        <taxon>Eukaryota</taxon>
        <taxon>Metazoa</taxon>
        <taxon>Cnidaria</taxon>
        <taxon>Anthozoa</taxon>
        <taxon>Hexacorallia</taxon>
        <taxon>Scleractinia</taxon>
        <taxon>Astrocoeniina</taxon>
        <taxon>Acroporidae</taxon>
        <taxon>Acropora</taxon>
    </lineage>
</organism>
<dbReference type="SMART" id="SM00254">
    <property type="entry name" value="ShKT"/>
    <property type="match status" value="2"/>
</dbReference>
<dbReference type="PROSITE" id="PS50234">
    <property type="entry name" value="VWFA"/>
    <property type="match status" value="3"/>
</dbReference>
<feature type="domain" description="PA14" evidence="20">
    <location>
        <begin position="3970"/>
        <end position="4125"/>
    </location>
</feature>
<keyword evidence="3" id="KW-0964">Secreted</keyword>
<evidence type="ECO:0000256" key="4">
    <source>
        <dbReference type="ARBA" id="ARBA00022656"/>
    </source>
</evidence>
<evidence type="ECO:0000256" key="13">
    <source>
        <dbReference type="PROSITE-ProRule" id="PRU01005"/>
    </source>
</evidence>
<feature type="compositionally biased region" description="Low complexity" evidence="14">
    <location>
        <begin position="739"/>
        <end position="753"/>
    </location>
</feature>
<dbReference type="Pfam" id="PF00092">
    <property type="entry name" value="VWA"/>
    <property type="match status" value="3"/>
</dbReference>
<evidence type="ECO:0000256" key="10">
    <source>
        <dbReference type="ARBA" id="ARBA00023136"/>
    </source>
</evidence>
<dbReference type="SMART" id="SM00560">
    <property type="entry name" value="LamGL"/>
    <property type="match status" value="1"/>
</dbReference>
<feature type="domain" description="Fibronectin type-II" evidence="18">
    <location>
        <begin position="690"/>
        <end position="736"/>
    </location>
</feature>
<dbReference type="Gene3D" id="2.60.120.1560">
    <property type="match status" value="1"/>
</dbReference>
<feature type="compositionally biased region" description="Polar residues" evidence="14">
    <location>
        <begin position="3404"/>
        <end position="3413"/>
    </location>
</feature>
<feature type="domain" description="VWFA" evidence="16">
    <location>
        <begin position="3498"/>
        <end position="3681"/>
    </location>
</feature>
<dbReference type="SMART" id="SM00209">
    <property type="entry name" value="TSP1"/>
    <property type="match status" value="28"/>
</dbReference>
<evidence type="ECO:0000259" key="17">
    <source>
        <dbReference type="PROSITE" id="PS51046"/>
    </source>
</evidence>
<dbReference type="InterPro" id="IPR036383">
    <property type="entry name" value="TSP1_rpt_sf"/>
</dbReference>
<keyword evidence="9" id="KW-1133">Transmembrane helix</keyword>
<feature type="region of interest" description="Disordered" evidence="14">
    <location>
        <begin position="3396"/>
        <end position="3416"/>
    </location>
</feature>
<dbReference type="SUPFAM" id="SSF49899">
    <property type="entry name" value="Concanavalin A-like lectins/glucanases"/>
    <property type="match status" value="1"/>
</dbReference>
<dbReference type="PROSITE" id="PS51046">
    <property type="entry name" value="GON"/>
    <property type="match status" value="1"/>
</dbReference>
<feature type="domain" description="VWFA" evidence="16">
    <location>
        <begin position="2604"/>
        <end position="2785"/>
    </location>
</feature>
<evidence type="ECO:0000256" key="1">
    <source>
        <dbReference type="ARBA" id="ARBA00004167"/>
    </source>
</evidence>
<feature type="compositionally biased region" description="Polar residues" evidence="14">
    <location>
        <begin position="3325"/>
        <end position="3347"/>
    </location>
</feature>
<feature type="compositionally biased region" description="Basic and acidic residues" evidence="14">
    <location>
        <begin position="4353"/>
        <end position="4362"/>
    </location>
</feature>
<dbReference type="GO" id="GO:0016020">
    <property type="term" value="C:membrane"/>
    <property type="evidence" value="ECO:0007669"/>
    <property type="project" value="UniProtKB-SubCell"/>
</dbReference>
<feature type="disulfide bond" evidence="13">
    <location>
        <begin position="581"/>
        <end position="594"/>
    </location>
</feature>
<evidence type="ECO:0000256" key="9">
    <source>
        <dbReference type="ARBA" id="ARBA00022989"/>
    </source>
</evidence>
<dbReference type="Gene3D" id="2.60.120.200">
    <property type="match status" value="1"/>
</dbReference>
<dbReference type="InterPro" id="IPR037524">
    <property type="entry name" value="PA14/GLEYA"/>
</dbReference>
<proteinExistence type="predicted"/>
<evidence type="ECO:0000259" key="19">
    <source>
        <dbReference type="PROSITE" id="PS51670"/>
    </source>
</evidence>
<accession>A0AAD9Q803</accession>
<dbReference type="PANTHER" id="PTHR22906">
    <property type="entry name" value="PROPERDIN"/>
    <property type="match status" value="1"/>
</dbReference>
<keyword evidence="4" id="KW-0800">Toxin</keyword>
<dbReference type="Pfam" id="PF13385">
    <property type="entry name" value="Laminin_G_3"/>
    <property type="match status" value="1"/>
</dbReference>
<comment type="caution">
    <text evidence="12">Lacks conserved residue(s) required for the propagation of feature annotation.</text>
</comment>
<dbReference type="InterPro" id="IPR000884">
    <property type="entry name" value="TSP1_rpt"/>
</dbReference>
<evidence type="ECO:0000256" key="6">
    <source>
        <dbReference type="ARBA" id="ARBA00022723"/>
    </source>
</evidence>
<dbReference type="CDD" id="cd00062">
    <property type="entry name" value="FN2"/>
    <property type="match status" value="1"/>
</dbReference>
<evidence type="ECO:0000256" key="15">
    <source>
        <dbReference type="SAM" id="SignalP"/>
    </source>
</evidence>
<dbReference type="GO" id="GO:0008270">
    <property type="term" value="F:zinc ion binding"/>
    <property type="evidence" value="ECO:0007669"/>
    <property type="project" value="InterPro"/>
</dbReference>
<evidence type="ECO:0000256" key="7">
    <source>
        <dbReference type="ARBA" id="ARBA00022729"/>
    </source>
</evidence>
<feature type="region of interest" description="Disordered" evidence="14">
    <location>
        <begin position="739"/>
        <end position="773"/>
    </location>
</feature>
<dbReference type="SMART" id="SM00327">
    <property type="entry name" value="VWA"/>
    <property type="match status" value="3"/>
</dbReference>
<evidence type="ECO:0000259" key="18">
    <source>
        <dbReference type="PROSITE" id="PS51092"/>
    </source>
</evidence>
<keyword evidence="11 13" id="KW-1015">Disulfide bond</keyword>
<keyword evidence="7 15" id="KW-0732">Signal</keyword>
<evidence type="ECO:0000256" key="2">
    <source>
        <dbReference type="ARBA" id="ARBA00004613"/>
    </source>
</evidence>
<dbReference type="InterPro" id="IPR013320">
    <property type="entry name" value="ConA-like_dom_sf"/>
</dbReference>
<keyword evidence="22" id="KW-1185">Reference proteome</keyword>
<dbReference type="Pfam" id="PF08685">
    <property type="entry name" value="GON"/>
    <property type="match status" value="1"/>
</dbReference>
<dbReference type="InterPro" id="IPR052065">
    <property type="entry name" value="Compl_asym_regulator"/>
</dbReference>
<feature type="domain" description="GON" evidence="17">
    <location>
        <begin position="4136"/>
        <end position="4338"/>
    </location>
</feature>
<dbReference type="PROSITE" id="PS51092">
    <property type="entry name" value="FN2_2"/>
    <property type="match status" value="1"/>
</dbReference>
<evidence type="ECO:0000256" key="3">
    <source>
        <dbReference type="ARBA" id="ARBA00022525"/>
    </source>
</evidence>
<dbReference type="FunFam" id="2.20.100.10:FF:000001">
    <property type="entry name" value="semaphorin-5A isoform X1"/>
    <property type="match status" value="15"/>
</dbReference>
<dbReference type="FunFam" id="2.10.10.10:FF:000009">
    <property type="entry name" value="Epididymal sperm-binding protein 1"/>
    <property type="match status" value="1"/>
</dbReference>
<dbReference type="PROSITE" id="PS50092">
    <property type="entry name" value="TSP1"/>
    <property type="match status" value="25"/>
</dbReference>
<feature type="compositionally biased region" description="Polar residues" evidence="14">
    <location>
        <begin position="3711"/>
        <end position="3722"/>
    </location>
</feature>
<comment type="subcellular location">
    <subcellularLocation>
        <location evidence="1">Membrane</location>
        <topology evidence="1">Single-pass membrane protein</topology>
    </subcellularLocation>
    <subcellularLocation>
        <location evidence="2">Secreted</location>
    </subcellularLocation>
</comment>
<feature type="region of interest" description="Disordered" evidence="14">
    <location>
        <begin position="3705"/>
        <end position="3727"/>
    </location>
</feature>
<dbReference type="EMBL" id="JARQWQ010000056">
    <property type="protein sequence ID" value="KAK2556422.1"/>
    <property type="molecule type" value="Genomic_DNA"/>
</dbReference>
<evidence type="ECO:0000256" key="8">
    <source>
        <dbReference type="ARBA" id="ARBA00022737"/>
    </source>
</evidence>
<dbReference type="SUPFAM" id="SSF56988">
    <property type="entry name" value="Anthrax protective antigen"/>
    <property type="match status" value="1"/>
</dbReference>
<dbReference type="PROSITE" id="PS51670">
    <property type="entry name" value="SHKT"/>
    <property type="match status" value="2"/>
</dbReference>
<dbReference type="InterPro" id="IPR036465">
    <property type="entry name" value="vWFA_dom_sf"/>
</dbReference>
<dbReference type="SUPFAM" id="SSF57440">
    <property type="entry name" value="Kringle-like"/>
    <property type="match status" value="1"/>
</dbReference>